<sequence length="46" mass="5179">MTTMTAMGIDAWKRNRTLVCADLISIFWQISAFFAGGQKVWVKATL</sequence>
<dbReference type="KEGG" id="amr:AM1_E0060"/>
<reference evidence="1 2" key="1">
    <citation type="journal article" date="2008" name="Proc. Natl. Acad. Sci. U.S.A.">
        <title>Niche adaptation and genome expansion in the chlorophyll d-producing cyanobacterium Acaryochloris marina.</title>
        <authorList>
            <person name="Swingley W.D."/>
            <person name="Chen M."/>
            <person name="Cheung P.C."/>
            <person name="Conrad A.L."/>
            <person name="Dejesa L.C."/>
            <person name="Hao J."/>
            <person name="Honchak B.M."/>
            <person name="Karbach L.E."/>
            <person name="Kurdoglu A."/>
            <person name="Lahiri S."/>
            <person name="Mastrian S.D."/>
            <person name="Miyashita H."/>
            <person name="Page L."/>
            <person name="Ramakrishna P."/>
            <person name="Satoh S."/>
            <person name="Sattley W.M."/>
            <person name="Shimada Y."/>
            <person name="Taylor H.L."/>
            <person name="Tomo T."/>
            <person name="Tsuchiya T."/>
            <person name="Wang Z.T."/>
            <person name="Raymond J."/>
            <person name="Mimuro M."/>
            <person name="Blankenship R.E."/>
            <person name="Touchman J.W."/>
        </authorList>
    </citation>
    <scope>NUCLEOTIDE SEQUENCE [LARGE SCALE GENOMIC DNA]</scope>
    <source>
        <strain evidence="2">MBIC 11017</strain>
        <plasmid evidence="2">Plasmid pREB5</plasmid>
    </source>
</reference>
<name>A8ZP94_ACAM1</name>
<dbReference type="AlphaFoldDB" id="A8ZP94"/>
<keyword evidence="1" id="KW-0614">Plasmid</keyword>
<keyword evidence="2" id="KW-1185">Reference proteome</keyword>
<dbReference type="HOGENOM" id="CLU_3178856_0_0_3"/>
<organism evidence="1 2">
    <name type="scientific">Acaryochloris marina (strain MBIC 11017)</name>
    <dbReference type="NCBI Taxonomy" id="329726"/>
    <lineage>
        <taxon>Bacteria</taxon>
        <taxon>Bacillati</taxon>
        <taxon>Cyanobacteriota</taxon>
        <taxon>Cyanophyceae</taxon>
        <taxon>Acaryochloridales</taxon>
        <taxon>Acaryochloridaceae</taxon>
        <taxon>Acaryochloris</taxon>
    </lineage>
</organism>
<proteinExistence type="predicted"/>
<geneLocation type="plasmid" evidence="1 2">
    <name>pREB5</name>
</geneLocation>
<dbReference type="EMBL" id="CP000842">
    <property type="protein sequence ID" value="ABW32830.1"/>
    <property type="molecule type" value="Genomic_DNA"/>
</dbReference>
<accession>A8ZP94</accession>
<protein>
    <submittedName>
        <fullName evidence="1">Uncharacterized protein</fullName>
    </submittedName>
</protein>
<evidence type="ECO:0000313" key="1">
    <source>
        <dbReference type="EMBL" id="ABW32830.1"/>
    </source>
</evidence>
<gene>
    <name evidence="1" type="ordered locus">AM1_E0060</name>
</gene>
<evidence type="ECO:0000313" key="2">
    <source>
        <dbReference type="Proteomes" id="UP000000268"/>
    </source>
</evidence>
<dbReference type="Proteomes" id="UP000000268">
    <property type="component" value="Plasmid pREB5"/>
</dbReference>